<organism evidence="10 11">
    <name type="scientific">Haloactinospora alba</name>
    <dbReference type="NCBI Taxonomy" id="405555"/>
    <lineage>
        <taxon>Bacteria</taxon>
        <taxon>Bacillati</taxon>
        <taxon>Actinomycetota</taxon>
        <taxon>Actinomycetes</taxon>
        <taxon>Streptosporangiales</taxon>
        <taxon>Nocardiopsidaceae</taxon>
        <taxon>Haloactinospora</taxon>
    </lineage>
</organism>
<evidence type="ECO:0000256" key="5">
    <source>
        <dbReference type="ARBA" id="ARBA00022759"/>
    </source>
</evidence>
<keyword evidence="2 8" id="KW-0819">tRNA processing</keyword>
<comment type="function">
    <text evidence="8">Zinc phosphodiesterase, which displays some tRNA 3'-processing endonuclease activity. Probably involved in tRNA maturation, by removing a 3'-trailer from precursor tRNA.</text>
</comment>
<dbReference type="AlphaFoldDB" id="A0A543NIK0"/>
<dbReference type="Pfam" id="PF23023">
    <property type="entry name" value="Anti-Pycsar_Apyc1"/>
    <property type="match status" value="1"/>
</dbReference>
<dbReference type="PANTHER" id="PTHR46018:SF2">
    <property type="entry name" value="ZINC PHOSPHODIESTERASE ELAC PROTEIN 1"/>
    <property type="match status" value="1"/>
</dbReference>
<dbReference type="PANTHER" id="PTHR46018">
    <property type="entry name" value="ZINC PHOSPHODIESTERASE ELAC PROTEIN 1"/>
    <property type="match status" value="1"/>
</dbReference>
<reference evidence="10 11" key="1">
    <citation type="submission" date="2019-06" db="EMBL/GenBank/DDBJ databases">
        <title>Sequencing the genomes of 1000 actinobacteria strains.</title>
        <authorList>
            <person name="Klenk H.-P."/>
        </authorList>
    </citation>
    <scope>NUCLEOTIDE SEQUENCE [LARGE SCALE GENOMIC DNA]</scope>
    <source>
        <strain evidence="10 11">DSM 45015</strain>
    </source>
</reference>
<dbReference type="Proteomes" id="UP000317422">
    <property type="component" value="Unassembled WGS sequence"/>
</dbReference>
<comment type="caution">
    <text evidence="10">The sequence shown here is derived from an EMBL/GenBank/DDBJ whole genome shotgun (WGS) entry which is preliminary data.</text>
</comment>
<evidence type="ECO:0000256" key="4">
    <source>
        <dbReference type="ARBA" id="ARBA00022723"/>
    </source>
</evidence>
<evidence type="ECO:0000256" key="2">
    <source>
        <dbReference type="ARBA" id="ARBA00022694"/>
    </source>
</evidence>
<keyword evidence="7 8" id="KW-0862">Zinc</keyword>
<dbReference type="EMBL" id="VFQC01000001">
    <property type="protein sequence ID" value="TQN31671.1"/>
    <property type="molecule type" value="Genomic_DNA"/>
</dbReference>
<evidence type="ECO:0000256" key="8">
    <source>
        <dbReference type="HAMAP-Rule" id="MF_01818"/>
    </source>
</evidence>
<comment type="cofactor">
    <cofactor evidence="8">
        <name>Zn(2+)</name>
        <dbReference type="ChEBI" id="CHEBI:29105"/>
    </cofactor>
    <text evidence="8">Binds 2 Zn(2+) ions.</text>
</comment>
<feature type="binding site" evidence="8">
    <location>
        <position position="68"/>
    </location>
    <ligand>
        <name>Zn(2+)</name>
        <dbReference type="ChEBI" id="CHEBI:29105"/>
        <label>2</label>
        <note>catalytic</note>
    </ligand>
</feature>
<dbReference type="GO" id="GO:0008270">
    <property type="term" value="F:zinc ion binding"/>
    <property type="evidence" value="ECO:0007669"/>
    <property type="project" value="UniProtKB-UniRule"/>
</dbReference>
<dbReference type="Gene3D" id="3.60.15.10">
    <property type="entry name" value="Ribonuclease Z/Hydroxyacylglutathione hydrolase-like"/>
    <property type="match status" value="1"/>
</dbReference>
<feature type="binding site" evidence="8">
    <location>
        <position position="268"/>
    </location>
    <ligand>
        <name>Zn(2+)</name>
        <dbReference type="ChEBI" id="CHEBI:29105"/>
        <label>2</label>
        <note>catalytic</note>
    </ligand>
</feature>
<feature type="binding site" evidence="8">
    <location>
        <position position="67"/>
    </location>
    <ligand>
        <name>Zn(2+)</name>
        <dbReference type="ChEBI" id="CHEBI:29105"/>
        <label>2</label>
        <note>catalytic</note>
    </ligand>
</feature>
<keyword evidence="4 8" id="KW-0479">Metal-binding</keyword>
<evidence type="ECO:0000313" key="11">
    <source>
        <dbReference type="Proteomes" id="UP000317422"/>
    </source>
</evidence>
<feature type="binding site" evidence="8">
    <location>
        <position position="65"/>
    </location>
    <ligand>
        <name>Zn(2+)</name>
        <dbReference type="ChEBI" id="CHEBI:29105"/>
        <label>1</label>
        <note>catalytic</note>
    </ligand>
</feature>
<dbReference type="HAMAP" id="MF_01818">
    <property type="entry name" value="RNase_Z_BN"/>
    <property type="match status" value="1"/>
</dbReference>
<keyword evidence="3 8" id="KW-0540">Nuclease</keyword>
<evidence type="ECO:0000259" key="9">
    <source>
        <dbReference type="Pfam" id="PF12706"/>
    </source>
</evidence>
<feature type="domain" description="Metallo-beta-lactamase" evidence="9">
    <location>
        <begin position="198"/>
        <end position="269"/>
    </location>
</feature>
<dbReference type="SUPFAM" id="SSF56281">
    <property type="entry name" value="Metallo-hydrolase/oxidoreductase"/>
    <property type="match status" value="1"/>
</dbReference>
<dbReference type="EC" id="3.1.26.11" evidence="8"/>
<comment type="subunit">
    <text evidence="1 8">Homodimer.</text>
</comment>
<dbReference type="OrthoDB" id="9800940at2"/>
<evidence type="ECO:0000256" key="7">
    <source>
        <dbReference type="ARBA" id="ARBA00022833"/>
    </source>
</evidence>
<dbReference type="GO" id="GO:0042781">
    <property type="term" value="F:3'-tRNA processing endoribonuclease activity"/>
    <property type="evidence" value="ECO:0007669"/>
    <property type="project" value="UniProtKB-UniRule"/>
</dbReference>
<accession>A0A543NIK0</accession>
<dbReference type="InterPro" id="IPR013471">
    <property type="entry name" value="RNase_Z/BN"/>
</dbReference>
<keyword evidence="6 8" id="KW-0378">Hydrolase</keyword>
<evidence type="ECO:0000256" key="6">
    <source>
        <dbReference type="ARBA" id="ARBA00022801"/>
    </source>
</evidence>
<comment type="catalytic activity">
    <reaction evidence="8">
        <text>Endonucleolytic cleavage of RNA, removing extra 3' nucleotides from tRNA precursor, generating 3' termini of tRNAs. A 3'-hydroxy group is left at the tRNA terminus and a 5'-phosphoryl group is left at the trailer molecule.</text>
        <dbReference type="EC" id="3.1.26.11"/>
    </reaction>
</comment>
<dbReference type="RefSeq" id="WP_141923192.1">
    <property type="nucleotide sequence ID" value="NZ_VFQC01000001.1"/>
</dbReference>
<gene>
    <name evidence="8" type="primary">rnz</name>
    <name evidence="10" type="ORF">FHX37_1590</name>
</gene>
<keyword evidence="5 8" id="KW-0255">Endonuclease</keyword>
<dbReference type="InterPro" id="IPR001279">
    <property type="entry name" value="Metallo-B-lactamas"/>
</dbReference>
<feature type="binding site" evidence="8">
    <location>
        <position position="142"/>
    </location>
    <ligand>
        <name>Zn(2+)</name>
        <dbReference type="ChEBI" id="CHEBI:29105"/>
        <label>1</label>
        <note>catalytic</note>
    </ligand>
</feature>
<feature type="active site" description="Proton acceptor" evidence="8">
    <location>
        <position position="67"/>
    </location>
</feature>
<name>A0A543NIK0_9ACTN</name>
<protein>
    <recommendedName>
        <fullName evidence="8">Ribonuclease Z</fullName>
        <shortName evidence="8">RNase Z</shortName>
        <ecNumber evidence="8">3.1.26.11</ecNumber>
    </recommendedName>
    <alternativeName>
        <fullName evidence="8">tRNA 3 endonuclease</fullName>
    </alternativeName>
    <alternativeName>
        <fullName evidence="8">tRNase Z</fullName>
    </alternativeName>
</protein>
<evidence type="ECO:0000256" key="1">
    <source>
        <dbReference type="ARBA" id="ARBA00011738"/>
    </source>
</evidence>
<evidence type="ECO:0000313" key="10">
    <source>
        <dbReference type="EMBL" id="TQN31671.1"/>
    </source>
</evidence>
<feature type="binding site" evidence="8">
    <location>
        <position position="210"/>
    </location>
    <ligand>
        <name>Zn(2+)</name>
        <dbReference type="ChEBI" id="CHEBI:29105"/>
        <label>2</label>
        <note>catalytic</note>
    </ligand>
</feature>
<feature type="binding site" evidence="8">
    <location>
        <position position="210"/>
    </location>
    <ligand>
        <name>Zn(2+)</name>
        <dbReference type="ChEBI" id="CHEBI:29105"/>
        <label>1</label>
        <note>catalytic</note>
    </ligand>
</feature>
<sequence length="310" mass="34225">MSVRELVILGSSSAVPTKRRNHNGYFLRWDSSGILFDPGEGTQRQMRYAGLSAHDVTHMCVTHFHGDHCLGIPGIIQRMSRDQVAHPVPAAFPASGERFWRRLRNATAFADDSPTVGHPLHGAEPVVFTEDTFTVTAGRLQHRIDTYGYRLAEPDGWRMLPQRLAERGVSGPAVGRLRSQGVVLNDAGERVELTECAVPRRGHVFAFVMDTAPCPQAVRLAHDADLLVVESTYLEREAELAATYRHMTARQAGQVAAEAGVGTMVLTHISERYEPGDDARFLAEAGEVFSGDIVLARDLERIPVPRRREG</sequence>
<dbReference type="CDD" id="cd07717">
    <property type="entry name" value="RNaseZ_ZiPD-like_MBL-fold"/>
    <property type="match status" value="1"/>
</dbReference>
<dbReference type="InterPro" id="IPR036866">
    <property type="entry name" value="RibonucZ/Hydroxyglut_hydro"/>
</dbReference>
<dbReference type="Pfam" id="PF12706">
    <property type="entry name" value="Lactamase_B_2"/>
    <property type="match status" value="1"/>
</dbReference>
<keyword evidence="11" id="KW-1185">Reference proteome</keyword>
<comment type="similarity">
    <text evidence="8">Belongs to the RNase Z family.</text>
</comment>
<evidence type="ECO:0000256" key="3">
    <source>
        <dbReference type="ARBA" id="ARBA00022722"/>
    </source>
</evidence>
<dbReference type="NCBIfam" id="NF000805">
    <property type="entry name" value="PRK00055.2-3"/>
    <property type="match status" value="1"/>
</dbReference>
<proteinExistence type="inferred from homology"/>
<feature type="binding site" evidence="8">
    <location>
        <position position="63"/>
    </location>
    <ligand>
        <name>Zn(2+)</name>
        <dbReference type="ChEBI" id="CHEBI:29105"/>
        <label>1</label>
        <note>catalytic</note>
    </ligand>
</feature>